<proteinExistence type="predicted"/>
<comment type="caution">
    <text evidence="2">The sequence shown here is derived from an EMBL/GenBank/DDBJ whole genome shotgun (WGS) entry which is preliminary data.</text>
</comment>
<reference evidence="2" key="1">
    <citation type="journal article" date="2023" name="G3 (Bethesda)">
        <title>A reference genome for the long-term kleptoplast-retaining sea slug Elysia crispata morphotype clarki.</title>
        <authorList>
            <person name="Eastman K.E."/>
            <person name="Pendleton A.L."/>
            <person name="Shaikh M.A."/>
            <person name="Suttiyut T."/>
            <person name="Ogas R."/>
            <person name="Tomko P."/>
            <person name="Gavelis G."/>
            <person name="Widhalm J.R."/>
            <person name="Wisecaver J.H."/>
        </authorList>
    </citation>
    <scope>NUCLEOTIDE SEQUENCE</scope>
    <source>
        <strain evidence="2">ECLA1</strain>
    </source>
</reference>
<evidence type="ECO:0000313" key="3">
    <source>
        <dbReference type="Proteomes" id="UP001283361"/>
    </source>
</evidence>
<name>A0AAE1CQN6_9GAST</name>
<gene>
    <name evidence="2" type="ORF">RRG08_041884</name>
</gene>
<dbReference type="EMBL" id="JAWDGP010007174">
    <property type="protein sequence ID" value="KAK3728700.1"/>
    <property type="molecule type" value="Genomic_DNA"/>
</dbReference>
<keyword evidence="3" id="KW-1185">Reference proteome</keyword>
<feature type="compositionally biased region" description="Low complexity" evidence="1">
    <location>
        <begin position="1"/>
        <end position="10"/>
    </location>
</feature>
<sequence length="261" mass="28878">MASSGRLRFGSGSGQTRLRTPKSKPPLRCMLSTLHTGSCSRQTGRQAGKLVVEDGYYVSKVQRGERKTRRNYRKKLIVVYRGYGNLYQVGSLLQPNQPSRQPITISAARDATNQNQFSAADGAERLRSDLFCFPRPTGFNCIGFLRCGFIQGCDRAGAGKGRGRSGVGGGNNMCAHLILFDRQSAGLQHRPNLAWLTKQIAHPMRCPLQDNMDHCDLKAGGELNLFYLGGIWQHARASDLVSEFSIIEKTTSLKTSFVFRC</sequence>
<dbReference type="Proteomes" id="UP001283361">
    <property type="component" value="Unassembled WGS sequence"/>
</dbReference>
<accession>A0AAE1CQN6</accession>
<evidence type="ECO:0000256" key="1">
    <source>
        <dbReference type="SAM" id="MobiDB-lite"/>
    </source>
</evidence>
<feature type="region of interest" description="Disordered" evidence="1">
    <location>
        <begin position="1"/>
        <end position="25"/>
    </location>
</feature>
<protein>
    <submittedName>
        <fullName evidence="2">Uncharacterized protein</fullName>
    </submittedName>
</protein>
<dbReference type="AlphaFoldDB" id="A0AAE1CQN6"/>
<evidence type="ECO:0000313" key="2">
    <source>
        <dbReference type="EMBL" id="KAK3728700.1"/>
    </source>
</evidence>
<organism evidence="2 3">
    <name type="scientific">Elysia crispata</name>
    <name type="common">lettuce slug</name>
    <dbReference type="NCBI Taxonomy" id="231223"/>
    <lineage>
        <taxon>Eukaryota</taxon>
        <taxon>Metazoa</taxon>
        <taxon>Spiralia</taxon>
        <taxon>Lophotrochozoa</taxon>
        <taxon>Mollusca</taxon>
        <taxon>Gastropoda</taxon>
        <taxon>Heterobranchia</taxon>
        <taxon>Euthyneura</taxon>
        <taxon>Panpulmonata</taxon>
        <taxon>Sacoglossa</taxon>
        <taxon>Placobranchoidea</taxon>
        <taxon>Plakobranchidae</taxon>
        <taxon>Elysia</taxon>
    </lineage>
</organism>